<comment type="similarity">
    <text evidence="3">Belongs to the DPH1/DPH2 family. DPH2 subfamily.</text>
</comment>
<name>A0AAW1NF54_9CHLO</name>
<dbReference type="AlphaFoldDB" id="A0AAW1NF54"/>
<dbReference type="Gene3D" id="3.40.50.11840">
    <property type="entry name" value="Diphthamide synthesis DPH1/DPH2 domain 1"/>
    <property type="match status" value="1"/>
</dbReference>
<dbReference type="EMBL" id="JALJOQ010000308">
    <property type="protein sequence ID" value="KAK9785346.1"/>
    <property type="molecule type" value="Genomic_DNA"/>
</dbReference>
<dbReference type="SFLD" id="SFLDS00032">
    <property type="entry name" value="Radical_SAM_3-amino-3-carboxyp"/>
    <property type="match status" value="1"/>
</dbReference>
<dbReference type="SUPFAM" id="SSF63737">
    <property type="entry name" value="Leukotriene A4 hydrolase N-terminal domain"/>
    <property type="match status" value="1"/>
</dbReference>
<proteinExistence type="inferred from homology"/>
<dbReference type="GO" id="GO:0017183">
    <property type="term" value="P:protein histidyl modification to diphthamide"/>
    <property type="evidence" value="ECO:0007669"/>
    <property type="project" value="InterPro"/>
</dbReference>
<evidence type="ECO:0000256" key="1">
    <source>
        <dbReference type="ARBA" id="ARBA00001966"/>
    </source>
</evidence>
<dbReference type="InterPro" id="IPR016435">
    <property type="entry name" value="DPH1/DPH2"/>
</dbReference>
<dbReference type="PANTHER" id="PTHR10762:SF2">
    <property type="entry name" value="2-(3-AMINO-3-CARBOXYPROPYL)HISTIDINE SYNTHASE SUBUNIT 2"/>
    <property type="match status" value="1"/>
</dbReference>
<feature type="compositionally biased region" description="Basic and acidic residues" evidence="7">
    <location>
        <begin position="447"/>
        <end position="460"/>
    </location>
</feature>
<dbReference type="InterPro" id="IPR045357">
    <property type="entry name" value="Aminopeptidase_N-like_N"/>
</dbReference>
<dbReference type="PANTHER" id="PTHR10762">
    <property type="entry name" value="DIPHTHAMIDE BIOSYNTHESIS PROTEIN"/>
    <property type="match status" value="1"/>
</dbReference>
<keyword evidence="6" id="KW-0411">Iron-sulfur</keyword>
<gene>
    <name evidence="9" type="ORF">WJX73_008039</name>
</gene>
<dbReference type="Pfam" id="PF01866">
    <property type="entry name" value="Diphthamide_syn"/>
    <property type="match status" value="2"/>
</dbReference>
<dbReference type="FunFam" id="3.40.50.11860:FF:000001">
    <property type="entry name" value="2-(3-amino-3-carboxypropyl)histidine synthase subunit 2"/>
    <property type="match status" value="1"/>
</dbReference>
<comment type="cofactor">
    <cofactor evidence="1">
        <name>[4Fe-4S] cluster</name>
        <dbReference type="ChEBI" id="CHEBI:49883"/>
    </cofactor>
</comment>
<accession>A0AAW1NF54</accession>
<dbReference type="Gene3D" id="3.40.50.11860">
    <property type="entry name" value="Diphthamide synthesis DPH1/DPH2 domain 3"/>
    <property type="match status" value="1"/>
</dbReference>
<evidence type="ECO:0000256" key="3">
    <source>
        <dbReference type="ARBA" id="ARBA00006179"/>
    </source>
</evidence>
<protein>
    <recommendedName>
        <fullName evidence="8">Aminopeptidase N-like N-terminal domain-containing protein</fullName>
    </recommendedName>
</protein>
<organism evidence="9 10">
    <name type="scientific">Symbiochloris irregularis</name>
    <dbReference type="NCBI Taxonomy" id="706552"/>
    <lineage>
        <taxon>Eukaryota</taxon>
        <taxon>Viridiplantae</taxon>
        <taxon>Chlorophyta</taxon>
        <taxon>core chlorophytes</taxon>
        <taxon>Trebouxiophyceae</taxon>
        <taxon>Trebouxiales</taxon>
        <taxon>Trebouxiaceae</taxon>
        <taxon>Symbiochloris</taxon>
    </lineage>
</organism>
<dbReference type="Proteomes" id="UP001465755">
    <property type="component" value="Unassembled WGS sequence"/>
</dbReference>
<keyword evidence="10" id="KW-1185">Reference proteome</keyword>
<dbReference type="GO" id="GO:0090560">
    <property type="term" value="F:2-(3-amino-3-carboxypropyl)histidine synthase activity"/>
    <property type="evidence" value="ECO:0007669"/>
    <property type="project" value="InterPro"/>
</dbReference>
<dbReference type="InterPro" id="IPR042097">
    <property type="entry name" value="Aminopeptidase_N-like_N_sf"/>
</dbReference>
<comment type="caution">
    <text evidence="9">The sequence shown here is derived from an EMBL/GenBank/DDBJ whole genome shotgun (WGS) entry which is preliminary data.</text>
</comment>
<evidence type="ECO:0000256" key="6">
    <source>
        <dbReference type="ARBA" id="ARBA00023014"/>
    </source>
</evidence>
<evidence type="ECO:0000256" key="7">
    <source>
        <dbReference type="SAM" id="MobiDB-lite"/>
    </source>
</evidence>
<sequence length="645" mass="70384">MQAPSGDRDDEQWLQKWEIPATAEYIVRRGFKRVTLQLPDHLLKQAFHLSHSVQQACKERGLQVQVYVLADTSYNSEGVDEVAALHVQGDCVVHYGTASLSPVSRLPTYFVFGRVIIDAAATAQRILQECEGNPNVQGCAAIVVVPDQGAAGNTDPARGIGPYTWKLPPASSPQDCAWVWVGPDDSPVLSQLQMSLSGCHWAMLDPSDDSSEAGGRWQEGLPLDITRTLKRRYYLVEKARNANIIGILVGTLGVAGYQGVVDAVRKAAKGAGKKTYTLLAGRPTPQKLANFPEIEVFVMIADPQGQILDSKEFLAPIITPQEALQAFSPDAASASETWESGGQLAEVRDATDYFLSRRHYKGLEAPSVGAAAKEAALAVPGRVGRAAGSTWIPFALARPWALNGTQSTSRAFATTTGARYSRLSDVRRRPYLCVPARSSTSVIQAPQEEKSGVSEQEGDKGALNSMAKPQPVYRKDYKPTPYLIDQVHLTFQLGEEHTTVLSDLHFKPNYQGDSPPEVVLNGRKDLKLQSVKVDGKDVPQEQYEVSEKLLMIRGLPKGPFNLQIETQIKPQDNTSLEGLYKSSGNFCTQCEAEGFRGITYFYDRPDVLAKYTTRIEAPQGALPCQFPNPKPCAPSFHTAPGTGDL</sequence>
<evidence type="ECO:0000256" key="2">
    <source>
        <dbReference type="ARBA" id="ARBA00005156"/>
    </source>
</evidence>
<feature type="domain" description="Aminopeptidase N-like N-terminal" evidence="8">
    <location>
        <begin position="517"/>
        <end position="619"/>
    </location>
</feature>
<dbReference type="GO" id="GO:0051536">
    <property type="term" value="F:iron-sulfur cluster binding"/>
    <property type="evidence" value="ECO:0007669"/>
    <property type="project" value="UniProtKB-KW"/>
</dbReference>
<evidence type="ECO:0000313" key="10">
    <source>
        <dbReference type="Proteomes" id="UP001465755"/>
    </source>
</evidence>
<dbReference type="Gene3D" id="2.60.40.1730">
    <property type="entry name" value="tricorn interacting facor f3 domain"/>
    <property type="match status" value="1"/>
</dbReference>
<keyword evidence="5" id="KW-0408">Iron</keyword>
<dbReference type="InterPro" id="IPR042265">
    <property type="entry name" value="DPH1/DPH2_3"/>
</dbReference>
<dbReference type="NCBIfam" id="TIGR00322">
    <property type="entry name" value="diphth2_R"/>
    <property type="match status" value="1"/>
</dbReference>
<dbReference type="Pfam" id="PF17900">
    <property type="entry name" value="Peptidase_M1_N"/>
    <property type="match status" value="1"/>
</dbReference>
<feature type="region of interest" description="Disordered" evidence="7">
    <location>
        <begin position="442"/>
        <end position="470"/>
    </location>
</feature>
<evidence type="ECO:0000256" key="5">
    <source>
        <dbReference type="ARBA" id="ARBA00023004"/>
    </source>
</evidence>
<evidence type="ECO:0000259" key="8">
    <source>
        <dbReference type="Pfam" id="PF17900"/>
    </source>
</evidence>
<keyword evidence="4" id="KW-0479">Metal-binding</keyword>
<dbReference type="InterPro" id="IPR042263">
    <property type="entry name" value="DPH1/DPH2_1"/>
</dbReference>
<evidence type="ECO:0000313" key="9">
    <source>
        <dbReference type="EMBL" id="KAK9785346.1"/>
    </source>
</evidence>
<comment type="pathway">
    <text evidence="2">Protein modification; peptidyl-diphthamide biosynthesis.</text>
</comment>
<dbReference type="GO" id="GO:0046872">
    <property type="term" value="F:metal ion binding"/>
    <property type="evidence" value="ECO:0007669"/>
    <property type="project" value="UniProtKB-KW"/>
</dbReference>
<reference evidence="9 10" key="1">
    <citation type="journal article" date="2024" name="Nat. Commun.">
        <title>Phylogenomics reveals the evolutionary origins of lichenization in chlorophyte algae.</title>
        <authorList>
            <person name="Puginier C."/>
            <person name="Libourel C."/>
            <person name="Otte J."/>
            <person name="Skaloud P."/>
            <person name="Haon M."/>
            <person name="Grisel S."/>
            <person name="Petersen M."/>
            <person name="Berrin J.G."/>
            <person name="Delaux P.M."/>
            <person name="Dal Grande F."/>
            <person name="Keller J."/>
        </authorList>
    </citation>
    <scope>NUCLEOTIDE SEQUENCE [LARGE SCALE GENOMIC DNA]</scope>
    <source>
        <strain evidence="9 10">SAG 2036</strain>
    </source>
</reference>
<evidence type="ECO:0000256" key="4">
    <source>
        <dbReference type="ARBA" id="ARBA00022723"/>
    </source>
</evidence>